<keyword evidence="2" id="KW-0436">Ligase</keyword>
<dbReference type="CDD" id="cd07906">
    <property type="entry name" value="Adenylation_DNA_ligase_LigD_LigC"/>
    <property type="match status" value="1"/>
</dbReference>
<dbReference type="Gene3D" id="3.30.470.30">
    <property type="entry name" value="DNA ligase/mRNA capping enzyme"/>
    <property type="match status" value="1"/>
</dbReference>
<sequence length="268" mass="31583">MISPMLLEKAIEPINDNTYLTELKLDGIRLIWTKFNDKVRLYTRHNTEVTFRFKELHDLDMPNGTILDGELIVPGDDGRPEFELMMERFQSSKSNHFIQYCVFDIIQYNDQNVTSLPLLERKELLSKVVTPIEHVVLGQFIQGHAVEYFDLVKERDLEGIVIKKADSPYELNKRSKSWIKVINYQYENIYLTALKKGEFGVNLAFEDGSYAGLMEFMPTDERKKLYQTMRKVSETEKYIRIEPIKCQVKYRNLTRSGLLRIPSFHQWL</sequence>
<keyword evidence="3" id="KW-1185">Reference proteome</keyword>
<comment type="caution">
    <text evidence="2">The sequence shown here is derived from an EMBL/GenBank/DDBJ whole genome shotgun (WGS) entry which is preliminary data.</text>
</comment>
<dbReference type="EMBL" id="JBHUIK010000007">
    <property type="protein sequence ID" value="MFD2216472.1"/>
    <property type="molecule type" value="Genomic_DNA"/>
</dbReference>
<accession>A0ABW5C244</accession>
<dbReference type="PROSITE" id="PS50160">
    <property type="entry name" value="DNA_LIGASE_A3"/>
    <property type="match status" value="1"/>
</dbReference>
<dbReference type="InterPro" id="IPR012310">
    <property type="entry name" value="DNA_ligase_ATP-dep_cent"/>
</dbReference>
<reference evidence="3" key="1">
    <citation type="journal article" date="2019" name="Int. J. Syst. Evol. Microbiol.">
        <title>The Global Catalogue of Microorganisms (GCM) 10K type strain sequencing project: providing services to taxonomists for standard genome sequencing and annotation.</title>
        <authorList>
            <consortium name="The Broad Institute Genomics Platform"/>
            <consortium name="The Broad Institute Genome Sequencing Center for Infectious Disease"/>
            <person name="Wu L."/>
            <person name="Ma J."/>
        </authorList>
    </citation>
    <scope>NUCLEOTIDE SEQUENCE [LARGE SCALE GENOMIC DNA]</scope>
    <source>
        <strain evidence="3">CGMCC 1.15474</strain>
    </source>
</reference>
<dbReference type="SUPFAM" id="SSF56091">
    <property type="entry name" value="DNA ligase/mRNA capping enzyme, catalytic domain"/>
    <property type="match status" value="1"/>
</dbReference>
<dbReference type="InterPro" id="IPR029710">
    <property type="entry name" value="LIG4"/>
</dbReference>
<evidence type="ECO:0000259" key="1">
    <source>
        <dbReference type="PROSITE" id="PS50160"/>
    </source>
</evidence>
<gene>
    <name evidence="2" type="ORF">ACFSKK_22610</name>
</gene>
<proteinExistence type="predicted"/>
<protein>
    <submittedName>
        <fullName evidence="2">RNA ligase family protein</fullName>
    </submittedName>
</protein>
<dbReference type="Pfam" id="PF01068">
    <property type="entry name" value="DNA_ligase_A_M"/>
    <property type="match status" value="1"/>
</dbReference>
<evidence type="ECO:0000313" key="3">
    <source>
        <dbReference type="Proteomes" id="UP001597318"/>
    </source>
</evidence>
<organism evidence="2 3">
    <name type="scientific">Metabacillus endolithicus</name>
    <dbReference type="NCBI Taxonomy" id="1535204"/>
    <lineage>
        <taxon>Bacteria</taxon>
        <taxon>Bacillati</taxon>
        <taxon>Bacillota</taxon>
        <taxon>Bacilli</taxon>
        <taxon>Bacillales</taxon>
        <taxon>Bacillaceae</taxon>
        <taxon>Metabacillus</taxon>
    </lineage>
</organism>
<dbReference type="Gene3D" id="3.30.1490.70">
    <property type="match status" value="1"/>
</dbReference>
<dbReference type="GO" id="GO:0016874">
    <property type="term" value="F:ligase activity"/>
    <property type="evidence" value="ECO:0007669"/>
    <property type="project" value="UniProtKB-KW"/>
</dbReference>
<dbReference type="RefSeq" id="WP_379053323.1">
    <property type="nucleotide sequence ID" value="NZ_JBHUIK010000007.1"/>
</dbReference>
<dbReference type="NCBIfam" id="NF005796">
    <property type="entry name" value="PRK07636.1"/>
    <property type="match status" value="1"/>
</dbReference>
<dbReference type="Proteomes" id="UP001597318">
    <property type="component" value="Unassembled WGS sequence"/>
</dbReference>
<dbReference type="PANTHER" id="PTHR45997">
    <property type="entry name" value="DNA LIGASE 4"/>
    <property type="match status" value="1"/>
</dbReference>
<name>A0ABW5C244_9BACI</name>
<dbReference type="PANTHER" id="PTHR45997:SF1">
    <property type="entry name" value="DNA LIGASE 4"/>
    <property type="match status" value="1"/>
</dbReference>
<evidence type="ECO:0000313" key="2">
    <source>
        <dbReference type="EMBL" id="MFD2216472.1"/>
    </source>
</evidence>
<feature type="domain" description="ATP-dependent DNA ligase family profile" evidence="1">
    <location>
        <begin position="91"/>
        <end position="181"/>
    </location>
</feature>